<dbReference type="GeneTree" id="ENSGT01030000234522"/>
<dbReference type="InterPro" id="IPR036875">
    <property type="entry name" value="Znf_CCHC_sf"/>
</dbReference>
<dbReference type="PANTHER" id="PTHR23095">
    <property type="entry name" value="PARANEOPLASTIC ANTIGEN"/>
    <property type="match status" value="1"/>
</dbReference>
<dbReference type="OMA" id="VIVEFEY"/>
<proteinExistence type="predicted"/>
<feature type="region of interest" description="Disordered" evidence="3">
    <location>
        <begin position="463"/>
        <end position="492"/>
    </location>
</feature>
<feature type="compositionally biased region" description="Polar residues" evidence="3">
    <location>
        <begin position="463"/>
        <end position="477"/>
    </location>
</feature>
<feature type="coiled-coil region" evidence="2">
    <location>
        <begin position="435"/>
        <end position="462"/>
    </location>
</feature>
<name>A0A3P8U772_AMPPE</name>
<evidence type="ECO:0000256" key="1">
    <source>
        <dbReference type="PROSITE-ProRule" id="PRU00047"/>
    </source>
</evidence>
<reference evidence="5 6" key="1">
    <citation type="submission" date="2018-03" db="EMBL/GenBank/DDBJ databases">
        <title>Finding Nemo's genes: A chromosome-scale reference assembly of the genome of the orange clownfish Amphiprion percula.</title>
        <authorList>
            <person name="Lehmann R."/>
        </authorList>
    </citation>
    <scope>NUCLEOTIDE SEQUENCE</scope>
</reference>
<keyword evidence="2" id="KW-0175">Coiled coil</keyword>
<dbReference type="Proteomes" id="UP000265080">
    <property type="component" value="Chromosome 5"/>
</dbReference>
<dbReference type="SUPFAM" id="SSF57756">
    <property type="entry name" value="Retrovirus zinc finger-like domains"/>
    <property type="match status" value="1"/>
</dbReference>
<dbReference type="GO" id="GO:0008270">
    <property type="term" value="F:zinc ion binding"/>
    <property type="evidence" value="ECO:0007669"/>
    <property type="project" value="UniProtKB-KW"/>
</dbReference>
<feature type="domain" description="CCHC-type" evidence="4">
    <location>
        <begin position="501"/>
        <end position="514"/>
    </location>
</feature>
<organism evidence="5 6">
    <name type="scientific">Amphiprion percula</name>
    <name type="common">Orange clownfish</name>
    <name type="synonym">Lutjanus percula</name>
    <dbReference type="NCBI Taxonomy" id="161767"/>
    <lineage>
        <taxon>Eukaryota</taxon>
        <taxon>Metazoa</taxon>
        <taxon>Chordata</taxon>
        <taxon>Craniata</taxon>
        <taxon>Vertebrata</taxon>
        <taxon>Euteleostomi</taxon>
        <taxon>Actinopterygii</taxon>
        <taxon>Neopterygii</taxon>
        <taxon>Teleostei</taxon>
        <taxon>Neoteleostei</taxon>
        <taxon>Acanthomorphata</taxon>
        <taxon>Ovalentaria</taxon>
        <taxon>Pomacentridae</taxon>
        <taxon>Amphiprion</taxon>
    </lineage>
</organism>
<dbReference type="InterPro" id="IPR048270">
    <property type="entry name" value="PNMA_C"/>
</dbReference>
<keyword evidence="6" id="KW-1185">Reference proteome</keyword>
<evidence type="ECO:0000259" key="4">
    <source>
        <dbReference type="PROSITE" id="PS50158"/>
    </source>
</evidence>
<keyword evidence="1" id="KW-0862">Zinc</keyword>
<evidence type="ECO:0000313" key="5">
    <source>
        <dbReference type="Ensembl" id="ENSAPEP00000034400.1"/>
    </source>
</evidence>
<keyword evidence="1" id="KW-0479">Metal-binding</keyword>
<dbReference type="STRING" id="161767.ENSAPEP00000034400"/>
<evidence type="ECO:0000256" key="2">
    <source>
        <dbReference type="SAM" id="Coils"/>
    </source>
</evidence>
<evidence type="ECO:0000313" key="6">
    <source>
        <dbReference type="Proteomes" id="UP000265080"/>
    </source>
</evidence>
<evidence type="ECO:0000256" key="3">
    <source>
        <dbReference type="SAM" id="MobiDB-lite"/>
    </source>
</evidence>
<dbReference type="InterPro" id="IPR001878">
    <property type="entry name" value="Znf_CCHC"/>
</dbReference>
<reference evidence="5" key="2">
    <citation type="submission" date="2025-08" db="UniProtKB">
        <authorList>
            <consortium name="Ensembl"/>
        </authorList>
    </citation>
    <scope>IDENTIFICATION</scope>
</reference>
<keyword evidence="1" id="KW-0863">Zinc-finger</keyword>
<accession>A0A3P8U772</accession>
<reference evidence="5" key="3">
    <citation type="submission" date="2025-09" db="UniProtKB">
        <authorList>
            <consortium name="Ensembl"/>
        </authorList>
    </citation>
    <scope>IDENTIFICATION</scope>
</reference>
<dbReference type="AlphaFoldDB" id="A0A3P8U772"/>
<sequence length="528" mass="58550">MDIFEKRGIKIPNAVLIQDASKTETDEEAIEFLGQYGKILKFEFIDEPESAFHHSIVVEYSSGAALVALRPILPYTYVCNNHKVTYDILDLSSACADEVGKLQTESYLSELQKVAKSTGQDFAVVLNWVMSLLGQTVSKLHPTEEESNVEDKTTEPSSTAPFEVQVAPAAVVHHTQPPPKVEPETTARVSSRPSLPAMSHADLHPPKVQQYVVEHIVKSDDSAMNFPTQRLRAFSGRSPRPQTESDYDTWRSGVELLLQDPAVSDLQRSRKIFDSLLPPAADMVKHLRPDTSPTVYLQTLDSAYGTVQDGNELYAKFMDTFQDAGEKSSSYLQRLQVALNLAVKRGGVATRDFDRHLLTQFCRGCWDNSLITELQLKQRKQNPPSFAELLLLLRTEEDREAAKAVRMKQHLGSSRPRAAAYAQYAYADNAEKNDIAALTNVTQQLAQQLADIQKQLATLTAAQSNSSSAALKSTPSRMSGAGQRAGKPIKNPASVPKPGYCYRCGEDGHIKTHCDNPRTLHLSRIRRS</sequence>
<dbReference type="PANTHER" id="PTHR23095:SF53">
    <property type="entry name" value="ZINC FINGER CCHC DOMAIN-CONTAINING PROTEIN 12-LIKE"/>
    <property type="match status" value="1"/>
</dbReference>
<dbReference type="Ensembl" id="ENSAPET00000035294.1">
    <property type="protein sequence ID" value="ENSAPEP00000034400.1"/>
    <property type="gene ID" value="ENSAPEG00000024440.1"/>
</dbReference>
<dbReference type="PROSITE" id="PS50158">
    <property type="entry name" value="ZF_CCHC"/>
    <property type="match status" value="1"/>
</dbReference>
<dbReference type="InterPro" id="IPR026523">
    <property type="entry name" value="PNMA"/>
</dbReference>
<protein>
    <recommendedName>
        <fullName evidence="4">CCHC-type domain-containing protein</fullName>
    </recommendedName>
</protein>
<dbReference type="GO" id="GO:0003676">
    <property type="term" value="F:nucleic acid binding"/>
    <property type="evidence" value="ECO:0007669"/>
    <property type="project" value="InterPro"/>
</dbReference>
<dbReference type="Pfam" id="PF14893">
    <property type="entry name" value="PNMA"/>
    <property type="match status" value="1"/>
</dbReference>